<dbReference type="InterPro" id="IPR036397">
    <property type="entry name" value="RNaseH_sf"/>
</dbReference>
<evidence type="ECO:0000259" key="2">
    <source>
        <dbReference type="Pfam" id="PF13358"/>
    </source>
</evidence>
<dbReference type="Gene3D" id="3.30.420.10">
    <property type="entry name" value="Ribonuclease H-like superfamily/Ribonuclease H"/>
    <property type="match status" value="1"/>
</dbReference>
<reference evidence="4" key="2">
    <citation type="submission" date="2021-09" db="EMBL/GenBank/DDBJ databases">
        <authorList>
            <person name="Gilroy R."/>
        </authorList>
    </citation>
    <scope>NUCLEOTIDE SEQUENCE</scope>
    <source>
        <strain evidence="4">1277</strain>
    </source>
</reference>
<proteinExistence type="predicted"/>
<dbReference type="SUPFAM" id="SSF46689">
    <property type="entry name" value="Homeodomain-like"/>
    <property type="match status" value="1"/>
</dbReference>
<dbReference type="Pfam" id="PF06056">
    <property type="entry name" value="Terminase_5"/>
    <property type="match status" value="1"/>
</dbReference>
<dbReference type="InterPro" id="IPR038717">
    <property type="entry name" value="Tc1-like_DDE_dom"/>
</dbReference>
<feature type="domain" description="Winged helix-turn helix" evidence="3">
    <location>
        <begin position="113"/>
        <end position="168"/>
    </location>
</feature>
<dbReference type="InterPro" id="IPR047655">
    <property type="entry name" value="Transpos_IS630-like"/>
</dbReference>
<evidence type="ECO:0000313" key="5">
    <source>
        <dbReference type="Proteomes" id="UP000776700"/>
    </source>
</evidence>
<dbReference type="Pfam" id="PF13592">
    <property type="entry name" value="HTH_33"/>
    <property type="match status" value="1"/>
</dbReference>
<evidence type="ECO:0000259" key="1">
    <source>
        <dbReference type="Pfam" id="PF06056"/>
    </source>
</evidence>
<gene>
    <name evidence="4" type="ORF">K8V90_02265</name>
</gene>
<dbReference type="EMBL" id="DYUB01000075">
    <property type="protein sequence ID" value="HJG95912.1"/>
    <property type="molecule type" value="Genomic_DNA"/>
</dbReference>
<sequence length="351" mass="41238">MKRFDKDVDIDEKIIELKLAMKNTNNIRLYKRYSVVLKHLQGFKNKDIAQMECLEKHTVGIYIKNYIDNGLKGLEMKYSPGKKRKLSKEQEVELVDIITTHTPEEVGFKNRCNWTIALVQEYIHKKFNIDMCHSAVYVAMNRLNLSYTRPTYVLAKSDKEKQEKFKQDFEVLKKILEGEVNHILFEDESMIRDYQAIQKTWFIKGKQKKIPTYGKNPGVKMIGTLDYITGMVYCEEHERYDANVFLKFLENILAKYPTGKIVMILDNARIHHAKLIQPFLMKEKDRLELMFLPPYSPELNLIEGLWGWIKSSIINNKFFSSVAIVKTAINKFIDEINKAPHITIDRLCIKM</sequence>
<dbReference type="NCBIfam" id="NF033545">
    <property type="entry name" value="transpos_IS630"/>
    <property type="match status" value="1"/>
</dbReference>
<dbReference type="InterPro" id="IPR010332">
    <property type="entry name" value="ATPase_terminase-su_N"/>
</dbReference>
<dbReference type="AlphaFoldDB" id="A0A921MZ15"/>
<dbReference type="PANTHER" id="PTHR46564:SF1">
    <property type="entry name" value="TRANSPOSASE"/>
    <property type="match status" value="1"/>
</dbReference>
<feature type="domain" description="Tc1-like transposase DDE" evidence="2">
    <location>
        <begin position="183"/>
        <end position="322"/>
    </location>
</feature>
<accession>A0A921MZ15</accession>
<name>A0A921MZ15_9FIRM</name>
<dbReference type="Pfam" id="PF13358">
    <property type="entry name" value="DDE_3"/>
    <property type="match status" value="1"/>
</dbReference>
<feature type="domain" description="Terminase ATPase subunit N-terminal" evidence="1">
    <location>
        <begin position="38"/>
        <end position="86"/>
    </location>
</feature>
<comment type="caution">
    <text evidence="4">The sequence shown here is derived from an EMBL/GenBank/DDBJ whole genome shotgun (WGS) entry which is preliminary data.</text>
</comment>
<dbReference type="SUPFAM" id="SSF53098">
    <property type="entry name" value="Ribonuclease H-like"/>
    <property type="match status" value="1"/>
</dbReference>
<dbReference type="Proteomes" id="UP000776700">
    <property type="component" value="Unassembled WGS sequence"/>
</dbReference>
<dbReference type="InterPro" id="IPR025959">
    <property type="entry name" value="Winged_HTH_dom"/>
</dbReference>
<evidence type="ECO:0000313" key="4">
    <source>
        <dbReference type="EMBL" id="HJG95912.1"/>
    </source>
</evidence>
<protein>
    <submittedName>
        <fullName evidence="4">IS630 family transposase</fullName>
    </submittedName>
</protein>
<dbReference type="InterPro" id="IPR012337">
    <property type="entry name" value="RNaseH-like_sf"/>
</dbReference>
<evidence type="ECO:0000259" key="3">
    <source>
        <dbReference type="Pfam" id="PF13592"/>
    </source>
</evidence>
<dbReference type="InterPro" id="IPR009057">
    <property type="entry name" value="Homeodomain-like_sf"/>
</dbReference>
<dbReference type="GO" id="GO:0003676">
    <property type="term" value="F:nucleic acid binding"/>
    <property type="evidence" value="ECO:0007669"/>
    <property type="project" value="InterPro"/>
</dbReference>
<dbReference type="PANTHER" id="PTHR46564">
    <property type="entry name" value="TRANSPOSASE"/>
    <property type="match status" value="1"/>
</dbReference>
<organism evidence="4 5">
    <name type="scientific">Romboutsia timonensis</name>
    <dbReference type="NCBI Taxonomy" id="1776391"/>
    <lineage>
        <taxon>Bacteria</taxon>
        <taxon>Bacillati</taxon>
        <taxon>Bacillota</taxon>
        <taxon>Clostridia</taxon>
        <taxon>Peptostreptococcales</taxon>
        <taxon>Peptostreptococcaceae</taxon>
        <taxon>Romboutsia</taxon>
    </lineage>
</organism>
<reference evidence="4" key="1">
    <citation type="journal article" date="2021" name="PeerJ">
        <title>Extensive microbial diversity within the chicken gut microbiome revealed by metagenomics and culture.</title>
        <authorList>
            <person name="Gilroy R."/>
            <person name="Ravi A."/>
            <person name="Getino M."/>
            <person name="Pursley I."/>
            <person name="Horton D.L."/>
            <person name="Alikhan N.F."/>
            <person name="Baker D."/>
            <person name="Gharbi K."/>
            <person name="Hall N."/>
            <person name="Watson M."/>
            <person name="Adriaenssens E.M."/>
            <person name="Foster-Nyarko E."/>
            <person name="Jarju S."/>
            <person name="Secka A."/>
            <person name="Antonio M."/>
            <person name="Oren A."/>
            <person name="Chaudhuri R.R."/>
            <person name="La Ragione R."/>
            <person name="Hildebrand F."/>
            <person name="Pallen M.J."/>
        </authorList>
    </citation>
    <scope>NUCLEOTIDE SEQUENCE</scope>
    <source>
        <strain evidence="4">1277</strain>
    </source>
</reference>